<evidence type="ECO:0000313" key="2">
    <source>
        <dbReference type="Proteomes" id="UP000244377"/>
    </source>
</evidence>
<sequence>MANTYKDKGLTGKSGRKVIETIALPRLAVVLDETTAVKVAGHPINDATKSGKQEGALVVSKSSAGILSLAIASGSAPKAAWKYDITEADLSVITPA</sequence>
<protein>
    <submittedName>
        <fullName evidence="1">Uncharacterized protein</fullName>
    </submittedName>
</protein>
<proteinExistence type="predicted"/>
<evidence type="ECO:0000313" key="1">
    <source>
        <dbReference type="EMBL" id="ARB10964.1"/>
    </source>
</evidence>
<gene>
    <name evidence="1" type="ORF">POP72_048</name>
</gene>
<reference evidence="1 2" key="1">
    <citation type="submission" date="2017-03" db="EMBL/GenBank/DDBJ databases">
        <authorList>
            <person name="Afonso C.L."/>
            <person name="Miller P.J."/>
            <person name="Scott M.A."/>
            <person name="Spackman E."/>
            <person name="Goraichik I."/>
            <person name="Dimitrov K.M."/>
            <person name="Suarez D.L."/>
            <person name="Swayne D.E."/>
        </authorList>
    </citation>
    <scope>NUCLEOTIDE SEQUENCE [LARGE SCALE GENOMIC DNA]</scope>
</reference>
<dbReference type="Proteomes" id="UP000244377">
    <property type="component" value="Genome"/>
</dbReference>
<dbReference type="EMBL" id="KY744566">
    <property type="protein sequence ID" value="ARB10964.1"/>
    <property type="molecule type" value="Genomic_DNA"/>
</dbReference>
<organism evidence="1 2">
    <name type="scientific">Pectobacterium phage POP72</name>
    <dbReference type="NCBI Taxonomy" id="1965269"/>
    <lineage>
        <taxon>Viruses</taxon>
        <taxon>Duplodnaviria</taxon>
        <taxon>Heunggongvirae</taxon>
        <taxon>Uroviricota</taxon>
        <taxon>Caudoviricetes</taxon>
        <taxon>Autographivirales</taxon>
        <taxon>Autosignataviridae</taxon>
        <taxon>Molineuxvirinae</taxon>
        <taxon>Axomammavirus</taxon>
        <taxon>Axomammavirus PP1</taxon>
    </lineage>
</organism>
<name>A0A2R2V0V1_9CAUD</name>
<accession>A0A2R2V0V1</accession>